<dbReference type="Pfam" id="PF12724">
    <property type="entry name" value="Flavodoxin_5"/>
    <property type="match status" value="1"/>
</dbReference>
<dbReference type="EMBL" id="BART01027678">
    <property type="protein sequence ID" value="GAG96000.1"/>
    <property type="molecule type" value="Genomic_DNA"/>
</dbReference>
<dbReference type="AlphaFoldDB" id="X1BLZ7"/>
<dbReference type="PROSITE" id="PS50902">
    <property type="entry name" value="FLAVODOXIN_LIKE"/>
    <property type="match status" value="1"/>
</dbReference>
<feature type="non-terminal residue" evidence="2">
    <location>
        <position position="158"/>
    </location>
</feature>
<comment type="caution">
    <text evidence="2">The sequence shown here is derived from an EMBL/GenBank/DDBJ whole genome shotgun (WGS) entry which is preliminary data.</text>
</comment>
<dbReference type="InterPro" id="IPR052200">
    <property type="entry name" value="Protoporphyrinogen_IX_DH"/>
</dbReference>
<dbReference type="InterPro" id="IPR026816">
    <property type="entry name" value="Flavodoxin_dom"/>
</dbReference>
<proteinExistence type="predicted"/>
<organism evidence="2">
    <name type="scientific">marine sediment metagenome</name>
    <dbReference type="NCBI Taxonomy" id="412755"/>
    <lineage>
        <taxon>unclassified sequences</taxon>
        <taxon>metagenomes</taxon>
        <taxon>ecological metagenomes</taxon>
    </lineage>
</organism>
<dbReference type="GO" id="GO:0010181">
    <property type="term" value="F:FMN binding"/>
    <property type="evidence" value="ECO:0007669"/>
    <property type="project" value="InterPro"/>
</dbReference>
<sequence length="158" mass="17380">MGIMKVLIAYGTRYGSTEEIAKKIEKTIQHKGLESELVNLGITKSKNWPQLDGFDGIIVGTSLKVNSWKKQVKTFLDKHKNEINNKKFGMFTCGAWAIAEPLEANEDIAGRLAKNFELTADIYYAFGGVLDLSEDSNVGRAGKIALKLTALGLEKDKG</sequence>
<dbReference type="PANTHER" id="PTHR38030:SF2">
    <property type="entry name" value="PROTOPORPHYRINOGEN IX DEHYDROGENASE [QUINONE]"/>
    <property type="match status" value="1"/>
</dbReference>
<dbReference type="GO" id="GO:0070819">
    <property type="term" value="F:menaquinone-dependent protoporphyrinogen oxidase activity"/>
    <property type="evidence" value="ECO:0007669"/>
    <property type="project" value="TreeGrafter"/>
</dbReference>
<reference evidence="2" key="1">
    <citation type="journal article" date="2014" name="Front. Microbiol.">
        <title>High frequency of phylogenetically diverse reductive dehalogenase-homologous genes in deep subseafloor sedimentary metagenomes.</title>
        <authorList>
            <person name="Kawai M."/>
            <person name="Futagami T."/>
            <person name="Toyoda A."/>
            <person name="Takaki Y."/>
            <person name="Nishi S."/>
            <person name="Hori S."/>
            <person name="Arai W."/>
            <person name="Tsubouchi T."/>
            <person name="Morono Y."/>
            <person name="Uchiyama I."/>
            <person name="Ito T."/>
            <person name="Fujiyama A."/>
            <person name="Inagaki F."/>
            <person name="Takami H."/>
        </authorList>
    </citation>
    <scope>NUCLEOTIDE SEQUENCE</scope>
    <source>
        <strain evidence="2">Expedition CK06-06</strain>
    </source>
</reference>
<dbReference type="InterPro" id="IPR029039">
    <property type="entry name" value="Flavoprotein-like_sf"/>
</dbReference>
<protein>
    <recommendedName>
        <fullName evidence="1">Flavodoxin-like domain-containing protein</fullName>
    </recommendedName>
</protein>
<accession>X1BLZ7</accession>
<name>X1BLZ7_9ZZZZ</name>
<dbReference type="Gene3D" id="3.40.50.360">
    <property type="match status" value="1"/>
</dbReference>
<dbReference type="PANTHER" id="PTHR38030">
    <property type="entry name" value="PROTOPORPHYRINOGEN IX DEHYDROGENASE [MENAQUINONE]"/>
    <property type="match status" value="1"/>
</dbReference>
<dbReference type="SUPFAM" id="SSF52218">
    <property type="entry name" value="Flavoproteins"/>
    <property type="match status" value="1"/>
</dbReference>
<evidence type="ECO:0000259" key="1">
    <source>
        <dbReference type="PROSITE" id="PS50902"/>
    </source>
</evidence>
<dbReference type="InterPro" id="IPR008254">
    <property type="entry name" value="Flavodoxin/NO_synth"/>
</dbReference>
<dbReference type="GO" id="GO:0006783">
    <property type="term" value="P:heme biosynthetic process"/>
    <property type="evidence" value="ECO:0007669"/>
    <property type="project" value="TreeGrafter"/>
</dbReference>
<gene>
    <name evidence="2" type="ORF">S01H4_49019</name>
</gene>
<evidence type="ECO:0000313" key="2">
    <source>
        <dbReference type="EMBL" id="GAG96000.1"/>
    </source>
</evidence>
<feature type="domain" description="Flavodoxin-like" evidence="1">
    <location>
        <begin position="6"/>
        <end position="158"/>
    </location>
</feature>